<name>A0A1V6LQH0_9FLAO</name>
<evidence type="ECO:0000313" key="2">
    <source>
        <dbReference type="Proteomes" id="UP000191680"/>
    </source>
</evidence>
<protein>
    <submittedName>
        <fullName evidence="1">Uncharacterized protein</fullName>
    </submittedName>
</protein>
<dbReference type="EMBL" id="MTBC01000007">
    <property type="protein sequence ID" value="OQD42359.1"/>
    <property type="molecule type" value="Genomic_DNA"/>
</dbReference>
<comment type="caution">
    <text evidence="1">The sequence shown here is derived from an EMBL/GenBank/DDBJ whole genome shotgun (WGS) entry which is preliminary data.</text>
</comment>
<dbReference type="RefSeq" id="WP_080319363.1">
    <property type="nucleotide sequence ID" value="NZ_MTBC01000007.1"/>
</dbReference>
<keyword evidence="2" id="KW-1185">Reference proteome</keyword>
<sequence>MFKFVAYLKFLWYSTNQHGVHSPFVYQFLTKCLYSKPKLHATKSYSIFLKSISYFKPKTIAIVGDDRALELAIKERYPKLKPNNSKTADLIYFKFWDYTDIGDLLSREKIENDTIFFLEDIHGSKYMENQWKKVILDTRISVSIDTFYCGIVSIRKEQVKEHFTLRV</sequence>
<accession>A0A1V6LQH0</accession>
<organism evidence="1 2">
    <name type="scientific">Croceivirga radicis</name>
    <dbReference type="NCBI Taxonomy" id="1929488"/>
    <lineage>
        <taxon>Bacteria</taxon>
        <taxon>Pseudomonadati</taxon>
        <taxon>Bacteroidota</taxon>
        <taxon>Flavobacteriia</taxon>
        <taxon>Flavobacteriales</taxon>
        <taxon>Flavobacteriaceae</taxon>
        <taxon>Croceivirga</taxon>
    </lineage>
</organism>
<evidence type="ECO:0000313" key="1">
    <source>
        <dbReference type="EMBL" id="OQD42359.1"/>
    </source>
</evidence>
<dbReference type="OrthoDB" id="5464618at2"/>
<gene>
    <name evidence="1" type="ORF">BUL40_11370</name>
</gene>
<reference evidence="1 2" key="1">
    <citation type="submission" date="2016-12" db="EMBL/GenBank/DDBJ databases">
        <authorList>
            <person name="Song W.-J."/>
            <person name="Kurnit D.M."/>
        </authorList>
    </citation>
    <scope>NUCLEOTIDE SEQUENCE [LARGE SCALE GENOMIC DNA]</scope>
    <source>
        <strain evidence="1 2">HSG9</strain>
    </source>
</reference>
<dbReference type="AlphaFoldDB" id="A0A1V6LQH0"/>
<dbReference type="Proteomes" id="UP000191680">
    <property type="component" value="Unassembled WGS sequence"/>
</dbReference>
<proteinExistence type="predicted"/>